<dbReference type="AlphaFoldDB" id="A0A9P8C407"/>
<dbReference type="GO" id="GO:0005840">
    <property type="term" value="C:ribosome"/>
    <property type="evidence" value="ECO:0007669"/>
    <property type="project" value="UniProtKB-KW"/>
</dbReference>
<dbReference type="InterPro" id="IPR027408">
    <property type="entry name" value="PNPase/RNase_PH_dom_sf"/>
</dbReference>
<dbReference type="FunFam" id="3.30.230.70:FF:000004">
    <property type="entry name" value="Exosome complex component Rrp41"/>
    <property type="match status" value="1"/>
</dbReference>
<comment type="subcellular location">
    <subcellularLocation>
        <location evidence="1">Cytoplasm</location>
    </subcellularLocation>
    <subcellularLocation>
        <location evidence="2">Nucleus</location>
        <location evidence="2">Nucleolus</location>
    </subcellularLocation>
</comment>
<keyword evidence="4" id="KW-0963">Cytoplasm</keyword>
<dbReference type="InterPro" id="IPR036345">
    <property type="entry name" value="ExoRNase_PH_dom2_sf"/>
</dbReference>
<dbReference type="SUPFAM" id="SSF55666">
    <property type="entry name" value="Ribonuclease PH domain 2-like"/>
    <property type="match status" value="1"/>
</dbReference>
<dbReference type="EMBL" id="MU251538">
    <property type="protein sequence ID" value="KAG9232647.1"/>
    <property type="molecule type" value="Genomic_DNA"/>
</dbReference>
<keyword evidence="9" id="KW-0687">Ribonucleoprotein</keyword>
<feature type="domain" description="Exoribonuclease phosphorolytic" evidence="8">
    <location>
        <begin position="22"/>
        <end position="154"/>
    </location>
</feature>
<dbReference type="GO" id="GO:0071028">
    <property type="term" value="P:nuclear mRNA surveillance"/>
    <property type="evidence" value="ECO:0007669"/>
    <property type="project" value="TreeGrafter"/>
</dbReference>
<reference evidence="9" key="1">
    <citation type="journal article" date="2021" name="IMA Fungus">
        <title>Genomic characterization of three marine fungi, including Emericellopsis atlantica sp. nov. with signatures of a generalist lifestyle and marine biomass degradation.</title>
        <authorList>
            <person name="Hagestad O.C."/>
            <person name="Hou L."/>
            <person name="Andersen J.H."/>
            <person name="Hansen E.H."/>
            <person name="Altermark B."/>
            <person name="Li C."/>
            <person name="Kuhnert E."/>
            <person name="Cox R.J."/>
            <person name="Crous P.W."/>
            <person name="Spatafora J.W."/>
            <person name="Lail K."/>
            <person name="Amirebrahimi M."/>
            <person name="Lipzen A."/>
            <person name="Pangilinan J."/>
            <person name="Andreopoulos W."/>
            <person name="Hayes R.D."/>
            <person name="Ng V."/>
            <person name="Grigoriev I.V."/>
            <person name="Jackson S.A."/>
            <person name="Sutton T.D.S."/>
            <person name="Dobson A.D.W."/>
            <person name="Rama T."/>
        </authorList>
    </citation>
    <scope>NUCLEOTIDE SEQUENCE</scope>
    <source>
        <strain evidence="9">TRa018bII</strain>
    </source>
</reference>
<evidence type="ECO:0000256" key="7">
    <source>
        <dbReference type="ARBA" id="ARBA00077929"/>
    </source>
</evidence>
<organism evidence="9 10">
    <name type="scientific">Amylocarpus encephaloides</name>
    <dbReference type="NCBI Taxonomy" id="45428"/>
    <lineage>
        <taxon>Eukaryota</taxon>
        <taxon>Fungi</taxon>
        <taxon>Dikarya</taxon>
        <taxon>Ascomycota</taxon>
        <taxon>Pezizomycotina</taxon>
        <taxon>Leotiomycetes</taxon>
        <taxon>Helotiales</taxon>
        <taxon>Helotiales incertae sedis</taxon>
        <taxon>Amylocarpus</taxon>
    </lineage>
</organism>
<protein>
    <recommendedName>
        <fullName evidence="7">Ribosomal RNA-processing protein 41</fullName>
    </recommendedName>
</protein>
<keyword evidence="10" id="KW-1185">Reference proteome</keyword>
<accession>A0A9P8C407</accession>
<dbReference type="InterPro" id="IPR001247">
    <property type="entry name" value="ExoRNase_PH_dom1"/>
</dbReference>
<evidence type="ECO:0000313" key="9">
    <source>
        <dbReference type="EMBL" id="KAG9232647.1"/>
    </source>
</evidence>
<evidence type="ECO:0000256" key="2">
    <source>
        <dbReference type="ARBA" id="ARBA00004604"/>
    </source>
</evidence>
<comment type="caution">
    <text evidence="9">The sequence shown here is derived from an EMBL/GenBank/DDBJ whole genome shotgun (WGS) entry which is preliminary data.</text>
</comment>
<name>A0A9P8C407_9HELO</name>
<keyword evidence="5" id="KW-0271">Exosome</keyword>
<dbReference type="GO" id="GO:0034475">
    <property type="term" value="P:U4 snRNA 3'-end processing"/>
    <property type="evidence" value="ECO:0007669"/>
    <property type="project" value="TreeGrafter"/>
</dbReference>
<dbReference type="InterPro" id="IPR050080">
    <property type="entry name" value="RNase_PH"/>
</dbReference>
<dbReference type="GO" id="GO:0016075">
    <property type="term" value="P:rRNA catabolic process"/>
    <property type="evidence" value="ECO:0007669"/>
    <property type="project" value="TreeGrafter"/>
</dbReference>
<dbReference type="GO" id="GO:0000177">
    <property type="term" value="C:cytoplasmic exosome (RNase complex)"/>
    <property type="evidence" value="ECO:0007669"/>
    <property type="project" value="TreeGrafter"/>
</dbReference>
<dbReference type="InterPro" id="IPR020568">
    <property type="entry name" value="Ribosomal_Su5_D2-typ_SF"/>
</dbReference>
<dbReference type="GO" id="GO:0003723">
    <property type="term" value="F:RNA binding"/>
    <property type="evidence" value="ECO:0007669"/>
    <property type="project" value="TreeGrafter"/>
</dbReference>
<dbReference type="Proteomes" id="UP000824998">
    <property type="component" value="Unassembled WGS sequence"/>
</dbReference>
<evidence type="ECO:0000256" key="3">
    <source>
        <dbReference type="ARBA" id="ARBA00006678"/>
    </source>
</evidence>
<dbReference type="GO" id="GO:0071051">
    <property type="term" value="P:poly(A)-dependent snoRNA 3'-end processing"/>
    <property type="evidence" value="ECO:0007669"/>
    <property type="project" value="TreeGrafter"/>
</dbReference>
<dbReference type="OrthoDB" id="437922at2759"/>
<sequence>MPLDTSTYSLALLRLDGRRWNELRRLTAQISTQASADGSSFLSMGNTKVICTVTGPSEVKAAPGASGRGDEAVVSVEISVAGFSGVERKRRGKGDKRIYEMQTTIATAFQATLFTHLYPRSTITISLHILSLDGSLLATCLNASTLALIDAGVPMRDYICATTAGSTSSYSSNDEKADPLLDLNGSEELELPFLTVATCGTEDEVSVLVMETRVQVGRLEGMLAVGVDGCKQVRDILDVVVRARGKRILEGSQL</sequence>
<dbReference type="SUPFAM" id="SSF54211">
    <property type="entry name" value="Ribosomal protein S5 domain 2-like"/>
    <property type="match status" value="1"/>
</dbReference>
<dbReference type="PANTHER" id="PTHR11953">
    <property type="entry name" value="EXOSOME COMPLEX COMPONENT"/>
    <property type="match status" value="1"/>
</dbReference>
<keyword evidence="9" id="KW-0689">Ribosomal protein</keyword>
<dbReference type="GO" id="GO:0000176">
    <property type="term" value="C:nuclear exosome (RNase complex)"/>
    <property type="evidence" value="ECO:0007669"/>
    <property type="project" value="TreeGrafter"/>
</dbReference>
<dbReference type="CDD" id="cd11370">
    <property type="entry name" value="RNase_PH_RRP41"/>
    <property type="match status" value="1"/>
</dbReference>
<dbReference type="GO" id="GO:0005730">
    <property type="term" value="C:nucleolus"/>
    <property type="evidence" value="ECO:0007669"/>
    <property type="project" value="UniProtKB-SubCell"/>
</dbReference>
<comment type="subunit">
    <text evidence="6">Component of the RNA exosome complex. Specifically part of the catalytically inactive RNA exosome core complex (Exo-9) which may associate with the catalytic subunits RRP6 and DIS3 in cytoplasmic- and nuclear-specific RNA exosome complex forms. Exo-9 is formed by a hexameric base ring of RNase PH domain-containing subunits and a cap ring consisting of CSL4, RRP4 and RRP40.</text>
</comment>
<evidence type="ECO:0000256" key="5">
    <source>
        <dbReference type="ARBA" id="ARBA00022835"/>
    </source>
</evidence>
<proteinExistence type="inferred from homology"/>
<dbReference type="Pfam" id="PF01138">
    <property type="entry name" value="RNase_PH"/>
    <property type="match status" value="1"/>
</dbReference>
<evidence type="ECO:0000256" key="1">
    <source>
        <dbReference type="ARBA" id="ARBA00004496"/>
    </source>
</evidence>
<evidence type="ECO:0000256" key="6">
    <source>
        <dbReference type="ARBA" id="ARBA00063066"/>
    </source>
</evidence>
<dbReference type="PANTHER" id="PTHR11953:SF0">
    <property type="entry name" value="EXOSOME COMPLEX COMPONENT RRP41"/>
    <property type="match status" value="1"/>
</dbReference>
<evidence type="ECO:0000259" key="8">
    <source>
        <dbReference type="Pfam" id="PF01138"/>
    </source>
</evidence>
<evidence type="ECO:0000256" key="4">
    <source>
        <dbReference type="ARBA" id="ARBA00022490"/>
    </source>
</evidence>
<evidence type="ECO:0000313" key="10">
    <source>
        <dbReference type="Proteomes" id="UP000824998"/>
    </source>
</evidence>
<gene>
    <name evidence="9" type="ORF">BJ875DRAFT_466230</name>
</gene>
<comment type="similarity">
    <text evidence="3">Belongs to the RNase PH family.</text>
</comment>
<dbReference type="Gene3D" id="3.30.230.70">
    <property type="entry name" value="GHMP Kinase, N-terminal domain"/>
    <property type="match status" value="1"/>
</dbReference>